<reference evidence="6" key="3">
    <citation type="journal article" date="2023" name="Microbiol. Resour. Announc.">
        <title>Draft Genome Sequence of Granulicatella sp. Strain S8, Isolated from a Marine Fish, Seriola quinqueradiata.</title>
        <authorList>
            <person name="Lee M."/>
            <person name="Farooq A."/>
            <person name="Jeong J.B."/>
            <person name="Jung M.Y."/>
        </authorList>
    </citation>
    <scope>NUCLEOTIDE SEQUENCE</scope>
    <source>
        <strain evidence="6">S8</strain>
    </source>
</reference>
<dbReference type="InterPro" id="IPR019614">
    <property type="entry name" value="SAM-dep_methyl-trfase"/>
</dbReference>
<dbReference type="InterPro" id="IPR015947">
    <property type="entry name" value="PUA-like_sf"/>
</dbReference>
<keyword evidence="7" id="KW-1185">Reference proteome</keyword>
<evidence type="ECO:0000313" key="7">
    <source>
        <dbReference type="Proteomes" id="UP001059480"/>
    </source>
</evidence>
<reference evidence="6" key="1">
    <citation type="submission" date="2022-07" db="EMBL/GenBank/DDBJ databases">
        <authorList>
            <person name="Jung M.-Y."/>
            <person name="Lee M."/>
        </authorList>
    </citation>
    <scope>NUCLEOTIDE SEQUENCE</scope>
    <source>
        <strain evidence="6">S8</strain>
    </source>
</reference>
<feature type="domain" description="RlmI-like PUA" evidence="5">
    <location>
        <begin position="4"/>
        <end position="66"/>
    </location>
</feature>
<name>A0ABT1WQU9_9LACT</name>
<dbReference type="PANTHER" id="PTHR43042">
    <property type="entry name" value="SAM-DEPENDENT METHYLTRANSFERASE"/>
    <property type="match status" value="1"/>
</dbReference>
<keyword evidence="2" id="KW-0808">Transferase</keyword>
<accession>A0ABT1WQU9</accession>
<evidence type="ECO:0000313" key="6">
    <source>
        <dbReference type="EMBL" id="MCQ9210528.1"/>
    </source>
</evidence>
<dbReference type="Pfam" id="PF17785">
    <property type="entry name" value="PUA_3"/>
    <property type="match status" value="1"/>
</dbReference>
<protein>
    <submittedName>
        <fullName evidence="6">Class I SAM-dependent rRNA methyltransferase</fullName>
    </submittedName>
</protein>
<keyword evidence="1 6" id="KW-0489">Methyltransferase</keyword>
<dbReference type="CDD" id="cd11572">
    <property type="entry name" value="RlmI_M_like"/>
    <property type="match status" value="1"/>
</dbReference>
<dbReference type="EMBL" id="JANHNZ010000009">
    <property type="protein sequence ID" value="MCQ9210528.1"/>
    <property type="molecule type" value="Genomic_DNA"/>
</dbReference>
<proteinExistence type="predicted"/>
<dbReference type="RefSeq" id="WP_256945641.1">
    <property type="nucleotide sequence ID" value="NZ_JANHNZ010000009.1"/>
</dbReference>
<dbReference type="GO" id="GO:0032259">
    <property type="term" value="P:methylation"/>
    <property type="evidence" value="ECO:0007669"/>
    <property type="project" value="UniProtKB-KW"/>
</dbReference>
<reference evidence="6" key="2">
    <citation type="journal article" date="2023" name="Curr. Microbiol.">
        <title>Granulicatella seriolae sp. nov., a Novel Facultative Anaerobe Isolated from Yellowtail Marine Fish.</title>
        <authorList>
            <person name="Lee M."/>
            <person name="Choi Y.J."/>
            <person name="Farooq A."/>
            <person name="Jeong J.B."/>
            <person name="Jung M.Y."/>
        </authorList>
    </citation>
    <scope>NUCLEOTIDE SEQUENCE</scope>
    <source>
        <strain evidence="6">S8</strain>
    </source>
</reference>
<comment type="caution">
    <text evidence="6">The sequence shown here is derived from an EMBL/GenBank/DDBJ whole genome shotgun (WGS) entry which is preliminary data.</text>
</comment>
<dbReference type="Gene3D" id="2.30.130.10">
    <property type="entry name" value="PUA domain"/>
    <property type="match status" value="1"/>
</dbReference>
<keyword evidence="3" id="KW-0949">S-adenosyl-L-methionine</keyword>
<dbReference type="InterPro" id="IPR041532">
    <property type="entry name" value="RlmI-like_PUA"/>
</dbReference>
<dbReference type="PANTHER" id="PTHR43042:SF3">
    <property type="entry name" value="RIBOSOMAL RNA LARGE SUBUNIT METHYLTRANSFERASE YWBD-RELATED"/>
    <property type="match status" value="1"/>
</dbReference>
<sequence>METIVVRRLAAGNIKKGSPLIQELDLARPIRGNQGEQVIVSDERGNFLGKAYLGQQHKGVAWIYSKDPNQVLDKDFITELLSKAIQSRQGLFANPDTNAFRIFNGEGDGLGGVTIDWYAGYAVFSWYSQGIYLYRDDVIEAFYDLHPETLGIYEKVRFETDGALEESQHVWGQEAPEPLLIKENGVTFASYLNQGLMTGIFLDQREVRRLLLEDYSAGKTVLNTFSYTGAFSVVAALGGATQTTSVDVANRSKEKTQEQFMVNHLDPESQLIYVMDVFDYIRYAKRKQLSFDTIVLDPPSFARTKKRTFSVAKNYGELIADLASLISYKGVLIASTNAANVSDKQFDQMIQEGLSSVSRSYSYEHSLGLPKDFPSAPATPVSDYLKVRVIRLDQ</sequence>
<feature type="domain" description="S-adenosylmethionine-dependent methyltransferase" evidence="4">
    <location>
        <begin position="174"/>
        <end position="375"/>
    </location>
</feature>
<gene>
    <name evidence="6" type="ORF">NPA36_08190</name>
</gene>
<dbReference type="Gene3D" id="3.40.50.150">
    <property type="entry name" value="Vaccinia Virus protein VP39"/>
    <property type="match status" value="1"/>
</dbReference>
<evidence type="ECO:0000259" key="4">
    <source>
        <dbReference type="Pfam" id="PF10672"/>
    </source>
</evidence>
<dbReference type="SUPFAM" id="SSF53335">
    <property type="entry name" value="S-adenosyl-L-methionine-dependent methyltransferases"/>
    <property type="match status" value="1"/>
</dbReference>
<evidence type="ECO:0000259" key="5">
    <source>
        <dbReference type="Pfam" id="PF17785"/>
    </source>
</evidence>
<evidence type="ECO:0000256" key="2">
    <source>
        <dbReference type="ARBA" id="ARBA00022679"/>
    </source>
</evidence>
<dbReference type="SUPFAM" id="SSF88697">
    <property type="entry name" value="PUA domain-like"/>
    <property type="match status" value="1"/>
</dbReference>
<dbReference type="InterPro" id="IPR029063">
    <property type="entry name" value="SAM-dependent_MTases_sf"/>
</dbReference>
<dbReference type="InterPro" id="IPR036974">
    <property type="entry name" value="PUA_sf"/>
</dbReference>
<dbReference type="Proteomes" id="UP001059480">
    <property type="component" value="Unassembled WGS sequence"/>
</dbReference>
<evidence type="ECO:0000256" key="1">
    <source>
        <dbReference type="ARBA" id="ARBA00022603"/>
    </source>
</evidence>
<evidence type="ECO:0000256" key="3">
    <source>
        <dbReference type="ARBA" id="ARBA00022691"/>
    </source>
</evidence>
<organism evidence="6 7">
    <name type="scientific">Granulicatella seriolae</name>
    <dbReference type="NCBI Taxonomy" id="2967226"/>
    <lineage>
        <taxon>Bacteria</taxon>
        <taxon>Bacillati</taxon>
        <taxon>Bacillota</taxon>
        <taxon>Bacilli</taxon>
        <taxon>Lactobacillales</taxon>
        <taxon>Carnobacteriaceae</taxon>
        <taxon>Granulicatella</taxon>
    </lineage>
</organism>
<dbReference type="Gene3D" id="3.30.750.80">
    <property type="entry name" value="RNA methyltransferase domain (HRMD) like"/>
    <property type="match status" value="1"/>
</dbReference>
<dbReference type="Pfam" id="PF10672">
    <property type="entry name" value="Methyltrans_SAM"/>
    <property type="match status" value="1"/>
</dbReference>
<dbReference type="GO" id="GO:0008168">
    <property type="term" value="F:methyltransferase activity"/>
    <property type="evidence" value="ECO:0007669"/>
    <property type="project" value="UniProtKB-KW"/>
</dbReference>